<sequence>MKKKMKYKVVIPVVIVAGLLSYIFLTPIGALRFAVFRQAFTSYETTLKGRQNLLLLSITLKVDYKSCRRPPEAVIEGDQTVYDLIDYPFEPLTQMPWDSWVITKHGIFYWGDYFSV</sequence>
<dbReference type="Proteomes" id="UP001348492">
    <property type="component" value="Chromosome"/>
</dbReference>
<dbReference type="RefSeq" id="WP_018591181.1">
    <property type="nucleotide sequence ID" value="NZ_CP117523.1"/>
</dbReference>
<organism evidence="1 2">
    <name type="scientific">Terrisporobacter glycolicus ATCC 14880 = DSM 1288</name>
    <dbReference type="NCBI Taxonomy" id="1121315"/>
    <lineage>
        <taxon>Bacteria</taxon>
        <taxon>Bacillati</taxon>
        <taxon>Bacillota</taxon>
        <taxon>Clostridia</taxon>
        <taxon>Peptostreptococcales</taxon>
        <taxon>Peptostreptococcaceae</taxon>
        <taxon>Terrisporobacter</taxon>
    </lineage>
</organism>
<gene>
    <name evidence="1" type="ORF">TEGL_18000</name>
</gene>
<reference evidence="1 2" key="1">
    <citation type="journal article" date="2023" name="PLoS ONE">
        <title>Genome-based metabolic and phylogenomic analysis of three Terrisporobacter species.</title>
        <authorList>
            <person name="Boer T."/>
            <person name="Bengelsdorf F.R."/>
            <person name="Bomeke M."/>
            <person name="Daniel R."/>
            <person name="Poehlein A."/>
        </authorList>
    </citation>
    <scope>NUCLEOTIDE SEQUENCE [LARGE SCALE GENOMIC DNA]</scope>
    <source>
        <strain evidence="1 2">DSM 1288</strain>
    </source>
</reference>
<name>A0ABZ2EV92_9FIRM</name>
<evidence type="ECO:0000313" key="1">
    <source>
        <dbReference type="EMBL" id="WWD83391.1"/>
    </source>
</evidence>
<accession>A0ABZ2EV92</accession>
<proteinExistence type="predicted"/>
<dbReference type="EMBL" id="CP117523">
    <property type="protein sequence ID" value="WWD83391.1"/>
    <property type="molecule type" value="Genomic_DNA"/>
</dbReference>
<evidence type="ECO:0000313" key="2">
    <source>
        <dbReference type="Proteomes" id="UP001348492"/>
    </source>
</evidence>
<protein>
    <submittedName>
        <fullName evidence="1">Uncharacterized protein</fullName>
    </submittedName>
</protein>
<keyword evidence="2" id="KW-1185">Reference proteome</keyword>